<feature type="compositionally biased region" description="Basic and acidic residues" evidence="2">
    <location>
        <begin position="29"/>
        <end position="40"/>
    </location>
</feature>
<feature type="region of interest" description="Disordered" evidence="2">
    <location>
        <begin position="88"/>
        <end position="108"/>
    </location>
</feature>
<gene>
    <name evidence="3" type="ORF">AMTR_s00125p00072900</name>
</gene>
<evidence type="ECO:0000313" key="4">
    <source>
        <dbReference type="Proteomes" id="UP000017836"/>
    </source>
</evidence>
<keyword evidence="4" id="KW-1185">Reference proteome</keyword>
<feature type="coiled-coil region" evidence="1">
    <location>
        <begin position="195"/>
        <end position="222"/>
    </location>
</feature>
<protein>
    <submittedName>
        <fullName evidence="3">Uncharacterized protein</fullName>
    </submittedName>
</protein>
<evidence type="ECO:0000256" key="2">
    <source>
        <dbReference type="SAM" id="MobiDB-lite"/>
    </source>
</evidence>
<evidence type="ECO:0000256" key="1">
    <source>
        <dbReference type="SAM" id="Coils"/>
    </source>
</evidence>
<organism evidence="3 4">
    <name type="scientific">Amborella trichopoda</name>
    <dbReference type="NCBI Taxonomy" id="13333"/>
    <lineage>
        <taxon>Eukaryota</taxon>
        <taxon>Viridiplantae</taxon>
        <taxon>Streptophyta</taxon>
        <taxon>Embryophyta</taxon>
        <taxon>Tracheophyta</taxon>
        <taxon>Spermatophyta</taxon>
        <taxon>Magnoliopsida</taxon>
        <taxon>Amborellales</taxon>
        <taxon>Amborellaceae</taxon>
        <taxon>Amborella</taxon>
    </lineage>
</organism>
<feature type="region of interest" description="Disordered" evidence="2">
    <location>
        <begin position="1"/>
        <end position="72"/>
    </location>
</feature>
<keyword evidence="1" id="KW-0175">Coiled coil</keyword>
<name>W1NR68_AMBTC</name>
<dbReference type="Gramene" id="ERM97485">
    <property type="protein sequence ID" value="ERM97485"/>
    <property type="gene ID" value="AMTR_s00125p00072900"/>
</dbReference>
<proteinExistence type="predicted"/>
<feature type="coiled-coil region" evidence="1">
    <location>
        <begin position="251"/>
        <end position="281"/>
    </location>
</feature>
<dbReference type="HOGENOM" id="CLU_974334_0_0_1"/>
<feature type="compositionally biased region" description="Basic and acidic residues" evidence="2">
    <location>
        <begin position="1"/>
        <end position="13"/>
    </location>
</feature>
<dbReference type="AlphaFoldDB" id="W1NR68"/>
<dbReference type="Proteomes" id="UP000017836">
    <property type="component" value="Unassembled WGS sequence"/>
</dbReference>
<sequence>MCFPSKEREDKERERKRKRERESLPISSSREEERYLRKGDLPSTIVSSVPSHARWARSGARSAPDSPPTTPYLVSIAMSRPVDGWPGWSSVPPLDPGRSSRSPASRVEVDATSAASTHVASPARLVASVLPASKATLKEVGLPLLFIDDAVIRFSCLKRACGKFSSWALCRWPRAAARTRAVRLISEWDSLSTEFANLFGELEAVKAEMEELQARVALLSALRDTSLEALHQRSYELEQLDSDSATVTSLVNSTTQEISHLQKEKQALLRLTEEVKEMIEDSLDRF</sequence>
<reference evidence="4" key="1">
    <citation type="journal article" date="2013" name="Science">
        <title>The Amborella genome and the evolution of flowering plants.</title>
        <authorList>
            <consortium name="Amborella Genome Project"/>
        </authorList>
    </citation>
    <scope>NUCLEOTIDE SEQUENCE [LARGE SCALE GENOMIC DNA]</scope>
</reference>
<dbReference type="EMBL" id="KI396312">
    <property type="protein sequence ID" value="ERM97485.1"/>
    <property type="molecule type" value="Genomic_DNA"/>
</dbReference>
<accession>W1NR68</accession>
<evidence type="ECO:0000313" key="3">
    <source>
        <dbReference type="EMBL" id="ERM97485.1"/>
    </source>
</evidence>